<evidence type="ECO:0000313" key="1">
    <source>
        <dbReference type="EMBL" id="CQR74302.1"/>
    </source>
</evidence>
<evidence type="ECO:0000313" key="2">
    <source>
        <dbReference type="Proteomes" id="UP000049855"/>
    </source>
</evidence>
<accession>A0A0U1L3N3</accession>
<protein>
    <submittedName>
        <fullName evidence="1">Uncharacterized protein</fullName>
    </submittedName>
</protein>
<dbReference type="Proteomes" id="UP000049855">
    <property type="component" value="Unassembled WGS sequence"/>
</dbReference>
<dbReference type="AlphaFoldDB" id="A0A0U1L3N3"/>
<reference evidence="2" key="1">
    <citation type="submission" date="2015-03" db="EMBL/GenBank/DDBJ databases">
        <authorList>
            <person name="Nijsse Bart"/>
        </authorList>
    </citation>
    <scope>NUCLEOTIDE SEQUENCE [LARGE SCALE GENOMIC DNA]</scope>
</reference>
<sequence length="41" mass="4799">MFFETHSIINYRLSRVGLQETFTLRKDKKNLKAAGNWENAA</sequence>
<gene>
    <name evidence="1" type="ORF">SpAn4DRAFT_0764</name>
</gene>
<organism evidence="1 2">
    <name type="scientific">Sporomusa ovata</name>
    <dbReference type="NCBI Taxonomy" id="2378"/>
    <lineage>
        <taxon>Bacteria</taxon>
        <taxon>Bacillati</taxon>
        <taxon>Bacillota</taxon>
        <taxon>Negativicutes</taxon>
        <taxon>Selenomonadales</taxon>
        <taxon>Sporomusaceae</taxon>
        <taxon>Sporomusa</taxon>
    </lineage>
</organism>
<name>A0A0U1L3N3_9FIRM</name>
<keyword evidence="2" id="KW-1185">Reference proteome</keyword>
<dbReference type="EMBL" id="CTRP01000014">
    <property type="protein sequence ID" value="CQR74302.1"/>
    <property type="molecule type" value="Genomic_DNA"/>
</dbReference>
<proteinExistence type="predicted"/>